<dbReference type="SUPFAM" id="SSF117839">
    <property type="entry name" value="WWE domain"/>
    <property type="match status" value="2"/>
</dbReference>
<dbReference type="GO" id="GO:0008270">
    <property type="term" value="F:zinc ion binding"/>
    <property type="evidence" value="ECO:0007669"/>
    <property type="project" value="InterPro"/>
</dbReference>
<dbReference type="InterPro" id="IPR037197">
    <property type="entry name" value="WWE_dom_sf"/>
</dbReference>
<name>A0A6B2LAJ0_9EUKA</name>
<evidence type="ECO:0000256" key="3">
    <source>
        <dbReference type="ARBA" id="ARBA00024347"/>
    </source>
</evidence>
<dbReference type="GO" id="GO:0003950">
    <property type="term" value="F:NAD+ poly-ADP-ribosyltransferase activity"/>
    <property type="evidence" value="ECO:0007669"/>
    <property type="project" value="InterPro"/>
</dbReference>
<dbReference type="SMART" id="SM00678">
    <property type="entry name" value="WWE"/>
    <property type="match status" value="2"/>
</dbReference>
<dbReference type="PANTHER" id="PTHR45740:SF6">
    <property type="entry name" value="PROTEIN MONO-ADP-RIBOSYLTRANSFERASE PARP12"/>
    <property type="match status" value="1"/>
</dbReference>
<dbReference type="InterPro" id="IPR051712">
    <property type="entry name" value="ARTD-AVP"/>
</dbReference>
<evidence type="ECO:0000313" key="5">
    <source>
        <dbReference type="EMBL" id="NDV33994.1"/>
    </source>
</evidence>
<dbReference type="Gene3D" id="3.30.720.50">
    <property type="match status" value="2"/>
</dbReference>
<dbReference type="SUPFAM" id="SSF56399">
    <property type="entry name" value="ADP-ribosylation"/>
    <property type="match status" value="1"/>
</dbReference>
<dbReference type="InterPro" id="IPR012317">
    <property type="entry name" value="Poly(ADP-ribose)pol_cat_dom"/>
</dbReference>
<dbReference type="InterPro" id="IPR004170">
    <property type="entry name" value="WWE_dom"/>
</dbReference>
<comment type="subcellular location">
    <subcellularLocation>
        <location evidence="1">Nucleus</location>
    </subcellularLocation>
</comment>
<reference evidence="5" key="1">
    <citation type="journal article" date="2020" name="J. Eukaryot. Microbiol.">
        <title>De novo Sequencing, Assembly and Annotation of the Transcriptome for the Free-Living Testate Amoeba Arcella intermedia.</title>
        <authorList>
            <person name="Ribeiro G.M."/>
            <person name="Porfirio-Sousa A.L."/>
            <person name="Maurer-Alcala X.X."/>
            <person name="Katz L.A."/>
            <person name="Lahr D.J.G."/>
        </authorList>
    </citation>
    <scope>NUCLEOTIDE SEQUENCE</scope>
</reference>
<dbReference type="Pfam" id="PF02825">
    <property type="entry name" value="WWE"/>
    <property type="match status" value="2"/>
</dbReference>
<dbReference type="Pfam" id="PF00644">
    <property type="entry name" value="PARP"/>
    <property type="match status" value="1"/>
</dbReference>
<evidence type="ECO:0000259" key="4">
    <source>
        <dbReference type="PROSITE" id="PS50918"/>
    </source>
</evidence>
<sequence length="313" mass="36299">MIKFTQGAQTLNLTSKDITARSPYFFAWHGTSTSAIVPICWNGFDPLRRSGQAYGPGEYFGVNPSISHGYCRGGSYMLVNIILNGSFVKHVPNFCFVVNNPSDNSYSYCMPLLVIQFGTNQPTPFQGNFNLNQQQSNNNNIQLDKLNDIGWKSPFRWCWKHDNGTFEPYRDDIHELIEQFYDKWKSNSSIVEYRTPPITRYVDDVPQPYLINFSTMLQINTSTGYTRSIKREEMRIHYFDAKWYCNQQNGWTRFELLDQDKLETAYQNYQNGSGQSVVVLRLLTGREDDYIVNFVTGTQTNKTTNTTRNIRRC</sequence>
<dbReference type="AlphaFoldDB" id="A0A6B2LAJ0"/>
<comment type="similarity">
    <text evidence="3">Belongs to the ARTD/PARP family.</text>
</comment>
<dbReference type="InterPro" id="IPR018123">
    <property type="entry name" value="WWE-dom_subgr"/>
</dbReference>
<protein>
    <recommendedName>
        <fullName evidence="4">WWE domain-containing protein</fullName>
    </recommendedName>
</protein>
<accession>A0A6B2LAJ0</accession>
<dbReference type="Gene3D" id="3.90.228.10">
    <property type="match status" value="1"/>
</dbReference>
<dbReference type="PROSITE" id="PS50918">
    <property type="entry name" value="WWE"/>
    <property type="match status" value="1"/>
</dbReference>
<dbReference type="GO" id="GO:0005634">
    <property type="term" value="C:nucleus"/>
    <property type="evidence" value="ECO:0007669"/>
    <property type="project" value="UniProtKB-SubCell"/>
</dbReference>
<feature type="domain" description="WWE" evidence="4">
    <location>
        <begin position="141"/>
        <end position="231"/>
    </location>
</feature>
<dbReference type="GO" id="GO:1990404">
    <property type="term" value="F:NAD+-protein mono-ADP-ribosyltransferase activity"/>
    <property type="evidence" value="ECO:0007669"/>
    <property type="project" value="TreeGrafter"/>
</dbReference>
<organism evidence="5">
    <name type="scientific">Arcella intermedia</name>
    <dbReference type="NCBI Taxonomy" id="1963864"/>
    <lineage>
        <taxon>Eukaryota</taxon>
        <taxon>Amoebozoa</taxon>
        <taxon>Tubulinea</taxon>
        <taxon>Elardia</taxon>
        <taxon>Arcellinida</taxon>
        <taxon>Sphaerothecina</taxon>
        <taxon>Arcellidae</taxon>
        <taxon>Arcella</taxon>
    </lineage>
</organism>
<evidence type="ECO:0000256" key="1">
    <source>
        <dbReference type="ARBA" id="ARBA00004123"/>
    </source>
</evidence>
<proteinExistence type="inferred from homology"/>
<dbReference type="PANTHER" id="PTHR45740">
    <property type="entry name" value="POLY [ADP-RIBOSE] POLYMERASE"/>
    <property type="match status" value="1"/>
</dbReference>
<keyword evidence="2" id="KW-0539">Nucleus</keyword>
<evidence type="ECO:0000256" key="2">
    <source>
        <dbReference type="ARBA" id="ARBA00023242"/>
    </source>
</evidence>
<dbReference type="EMBL" id="GIBP01005025">
    <property type="protein sequence ID" value="NDV33994.1"/>
    <property type="molecule type" value="Transcribed_RNA"/>
</dbReference>